<name>A0A2W4RFR3_9GAMM</name>
<comment type="caution">
    <text evidence="1">The sequence shown here is derived from an EMBL/GenBank/DDBJ whole genome shotgun (WGS) entry which is preliminary data.</text>
</comment>
<accession>A0A2W4RFR3</accession>
<dbReference type="EMBL" id="QJPH01000279">
    <property type="protein sequence ID" value="PZN80659.1"/>
    <property type="molecule type" value="Genomic_DNA"/>
</dbReference>
<organism evidence="1 2">
    <name type="scientific">Candidatus Methylumidiphilus alinenensis</name>
    <dbReference type="NCBI Taxonomy" id="2202197"/>
    <lineage>
        <taxon>Bacteria</taxon>
        <taxon>Pseudomonadati</taxon>
        <taxon>Pseudomonadota</taxon>
        <taxon>Gammaproteobacteria</taxon>
        <taxon>Methylococcales</taxon>
        <taxon>Candidatus Methylumidiphilus</taxon>
    </lineage>
</organism>
<evidence type="ECO:0000313" key="1">
    <source>
        <dbReference type="EMBL" id="PZN80659.1"/>
    </source>
</evidence>
<gene>
    <name evidence="1" type="ORF">DM484_09665</name>
</gene>
<dbReference type="Proteomes" id="UP000249396">
    <property type="component" value="Unassembled WGS sequence"/>
</dbReference>
<proteinExistence type="predicted"/>
<evidence type="ECO:0000313" key="2">
    <source>
        <dbReference type="Proteomes" id="UP000249396"/>
    </source>
</evidence>
<reference evidence="1 2" key="1">
    <citation type="journal article" date="2018" name="Aquat. Microb. Ecol.">
        <title>Gammaproteobacterial methanotrophs dominate.</title>
        <authorList>
            <person name="Rissanen A.J."/>
            <person name="Saarenheimo J."/>
            <person name="Tiirola M."/>
            <person name="Peura S."/>
            <person name="Aalto S.L."/>
            <person name="Karvinen A."/>
            <person name="Nykanen H."/>
        </authorList>
    </citation>
    <scope>NUCLEOTIDE SEQUENCE [LARGE SCALE GENOMIC DNA]</scope>
    <source>
        <strain evidence="1">AMbin10</strain>
    </source>
</reference>
<protein>
    <submittedName>
        <fullName evidence="1">Uncharacterized protein</fullName>
    </submittedName>
</protein>
<sequence length="169" mass="19490">MTKQFAELELFQFFYKQLNNNRRLNDMQIVLDIDDTAVSDALQLAVKEDITFIQLLENLIRKAVDLTTPIETVELSEKKIKATLEQMLKVAVGSDIDKLFQVSELYFTATGQSWKELSPNTRKAIGRQFRKRANVHYKSADEGDIVVNFEGRTLQNAAMYRVIQRDLLT</sequence>
<dbReference type="AlphaFoldDB" id="A0A2W4RFR3"/>